<keyword evidence="3 7" id="KW-0347">Helicase</keyword>
<dbReference type="InterPro" id="IPR011545">
    <property type="entry name" value="DEAD/DEAH_box_helicase_dom"/>
</dbReference>
<dbReference type="Pfam" id="PF00271">
    <property type="entry name" value="Helicase_C"/>
    <property type="match status" value="1"/>
</dbReference>
<name>A0A2Z4ZSZ1_9PSED</name>
<accession>A0A2Z4ZSZ1</accession>
<dbReference type="GO" id="GO:0005524">
    <property type="term" value="F:ATP binding"/>
    <property type="evidence" value="ECO:0007669"/>
    <property type="project" value="UniProtKB-KW"/>
</dbReference>
<organism evidence="7 8">
    <name type="scientific">Pseudomonas thivervalensis</name>
    <dbReference type="NCBI Taxonomy" id="86265"/>
    <lineage>
        <taxon>Bacteria</taxon>
        <taxon>Pseudomonadati</taxon>
        <taxon>Pseudomonadota</taxon>
        <taxon>Gammaproteobacteria</taxon>
        <taxon>Pseudomonadales</taxon>
        <taxon>Pseudomonadaceae</taxon>
        <taxon>Pseudomonas</taxon>
    </lineage>
</organism>
<keyword evidence="8" id="KW-1185">Reference proteome</keyword>
<sequence length="879" mass="96624">MSSFATELSKRLLRATEFSAALINLQTFGAGATLPGDILLETSGPDAAQLDKLLYCASVLAHSSESAHISIAQNIALNSALIASTPEILERTAIILTELGNLPSAAYTESKLKAKRSTLASILQRNIIRELNSVSVGTHTVALTDYQKQIWDSLEEGDDLAISAPTSAGKSFLVIEHLSRRAIEDDEFTCVYVAPTRALLSEVLNKLKKRLEDNKDIRISEIPTFMDSKKQIFVLTQERFQILLAATGASFDLIVVDEAQNLSDGSRGIILQECIEQAFHREQKPHIVLLAPGAEGFKEATESFAIPDVREASTSVSPVLQNRITVSKPLGETKLNFKLIDKGYGHPIGSMDFKFAANSANALLAAVAIKLGQSGSSLIYAKTPSEAATLAAIISQSSQVKKKHKSKANPDLVAFIEDHIHPDYHLIEMVKNGVAFHYGQMPALLREAIELAFKKGTIDFLVCTTTLFQGINLPARNVFINTPKRGRGGKKSLEPALLWNFAGRAGRMCDDIVGNVFLVDYDAWDEKPLDEKAPFQIQPALGKTINCESRLVISALNQGLGKIDPRDETQKQVIACAGLLVSKARQGKLDDFILRTAPELDPLDSVSMRDSAKKASRTVSIPNEVLSVSWTLDIFALDELLKYFEEQINHGKTDGLIPLSPAELGDRSFKHYINIFNIMYKLIKGWKGSIGSYVAPIAVRWMEGLPYPVIIRYEVSNAQKALEEKLKNKAAMRRTGAKIRASAKTEIDKNQVINKTFDTIESLIRFQLVQMGKAYVDLLRHAFHKAGYPEKALQIFDFSMALELGVSSVTGQALLELGLSRIAAAEVQKLLVEESRDINELKKTLQTFEWDLFKLSPIILSELERLGLKAAPADSNAVA</sequence>
<proteinExistence type="predicted"/>
<dbReference type="Gene3D" id="3.40.50.300">
    <property type="entry name" value="P-loop containing nucleotide triphosphate hydrolases"/>
    <property type="match status" value="2"/>
</dbReference>
<dbReference type="EMBL" id="CP022202">
    <property type="protein sequence ID" value="AXA61578.1"/>
    <property type="molecule type" value="Genomic_DNA"/>
</dbReference>
<dbReference type="Pfam" id="PF00270">
    <property type="entry name" value="DEAD"/>
    <property type="match status" value="1"/>
</dbReference>
<dbReference type="PANTHER" id="PTHR47961">
    <property type="entry name" value="DNA POLYMERASE THETA, PUTATIVE (AFU_ORTHOLOGUE AFUA_1G05260)-RELATED"/>
    <property type="match status" value="1"/>
</dbReference>
<feature type="domain" description="Helicase ATP-binding" evidence="5">
    <location>
        <begin position="151"/>
        <end position="311"/>
    </location>
</feature>
<dbReference type="PROSITE" id="PS51194">
    <property type="entry name" value="HELICASE_CTER"/>
    <property type="match status" value="1"/>
</dbReference>
<dbReference type="GO" id="GO:0003676">
    <property type="term" value="F:nucleic acid binding"/>
    <property type="evidence" value="ECO:0007669"/>
    <property type="project" value="InterPro"/>
</dbReference>
<dbReference type="RefSeq" id="WP_208665213.1">
    <property type="nucleotide sequence ID" value="NZ_CP022201.1"/>
</dbReference>
<keyword evidence="4" id="KW-0067">ATP-binding</keyword>
<gene>
    <name evidence="7" type="ORF">CEQ51_16340</name>
</gene>
<dbReference type="KEGG" id="pthv:CE140_15785"/>
<dbReference type="SMART" id="SM00490">
    <property type="entry name" value="HELICc"/>
    <property type="match status" value="1"/>
</dbReference>
<evidence type="ECO:0000259" key="5">
    <source>
        <dbReference type="PROSITE" id="PS51192"/>
    </source>
</evidence>
<dbReference type="GO" id="GO:0016787">
    <property type="term" value="F:hydrolase activity"/>
    <property type="evidence" value="ECO:0007669"/>
    <property type="project" value="UniProtKB-KW"/>
</dbReference>
<evidence type="ECO:0000313" key="8">
    <source>
        <dbReference type="Proteomes" id="UP000251666"/>
    </source>
</evidence>
<evidence type="ECO:0000256" key="1">
    <source>
        <dbReference type="ARBA" id="ARBA00022741"/>
    </source>
</evidence>
<keyword evidence="2" id="KW-0378">Hydrolase</keyword>
<dbReference type="SUPFAM" id="SSF52540">
    <property type="entry name" value="P-loop containing nucleoside triphosphate hydrolases"/>
    <property type="match status" value="2"/>
</dbReference>
<dbReference type="SMART" id="SM00487">
    <property type="entry name" value="DEXDc"/>
    <property type="match status" value="1"/>
</dbReference>
<keyword evidence="1" id="KW-0547">Nucleotide-binding</keyword>
<evidence type="ECO:0000256" key="2">
    <source>
        <dbReference type="ARBA" id="ARBA00022801"/>
    </source>
</evidence>
<evidence type="ECO:0000259" key="6">
    <source>
        <dbReference type="PROSITE" id="PS51194"/>
    </source>
</evidence>
<dbReference type="PANTHER" id="PTHR47961:SF6">
    <property type="entry name" value="DNA-DIRECTED DNA POLYMERASE"/>
    <property type="match status" value="1"/>
</dbReference>
<dbReference type="InterPro" id="IPR027417">
    <property type="entry name" value="P-loop_NTPase"/>
</dbReference>
<evidence type="ECO:0000313" key="7">
    <source>
        <dbReference type="EMBL" id="AXA61578.1"/>
    </source>
</evidence>
<dbReference type="InterPro" id="IPR050474">
    <property type="entry name" value="Hel308_SKI2-like"/>
</dbReference>
<dbReference type="InterPro" id="IPR001650">
    <property type="entry name" value="Helicase_C-like"/>
</dbReference>
<dbReference type="GO" id="GO:0004386">
    <property type="term" value="F:helicase activity"/>
    <property type="evidence" value="ECO:0007669"/>
    <property type="project" value="UniProtKB-KW"/>
</dbReference>
<dbReference type="PROSITE" id="PS51192">
    <property type="entry name" value="HELICASE_ATP_BIND_1"/>
    <property type="match status" value="1"/>
</dbReference>
<evidence type="ECO:0000256" key="4">
    <source>
        <dbReference type="ARBA" id="ARBA00022840"/>
    </source>
</evidence>
<dbReference type="Proteomes" id="UP000251666">
    <property type="component" value="Chromosome"/>
</dbReference>
<dbReference type="InterPro" id="IPR014001">
    <property type="entry name" value="Helicase_ATP-bd"/>
</dbReference>
<reference evidence="8" key="1">
    <citation type="journal article" date="2021" name="Front. Microbiol.">
        <title>Genomic Analysis of the 1-Aminocyclopropane-1-Carboxylate Deaminase-Producing Pseudomonas thivervalensis SC5 Reveals Its Multifaceted Roles in Soil and in Beneficial Interactions With Plants.</title>
        <authorList>
            <person name="Nascimento F.X."/>
            <person name="Uron P."/>
            <person name="Glick B.R."/>
            <person name="Giachini A."/>
            <person name="Rossi M.J."/>
        </authorList>
    </citation>
    <scope>NUCLEOTIDE SEQUENCE [LARGE SCALE GENOMIC DNA]</scope>
    <source>
        <strain evidence="8">PLM3</strain>
    </source>
</reference>
<dbReference type="AlphaFoldDB" id="A0A2Z4ZSZ1"/>
<protein>
    <submittedName>
        <fullName evidence="7">DEAD/DEAH box helicase</fullName>
    </submittedName>
</protein>
<evidence type="ECO:0000256" key="3">
    <source>
        <dbReference type="ARBA" id="ARBA00022806"/>
    </source>
</evidence>
<feature type="domain" description="Helicase C-terminal" evidence="6">
    <location>
        <begin position="363"/>
        <end position="553"/>
    </location>
</feature>